<sequence length="374" mass="42534">MSIVPVEVVSAPAMSKNLLSAASSETSTCLDLSDHWTVLLKAFLRLDTQFAERATRSPDDGRGDIFMYSWQEERLCGQGEHLIADSGTDMMAEAEASMRIDPEKQEVHKVPKAITARHHQFQRITFSTAITLDYASHLADIVESGEVKGVRKMVTIDDLKRAIPSTCFKPTYTKSLFFLVRNLLVISAFGIVAWSYIPQIQFTVPRYVAWVFYGYIQRLAFTGFWVICFWPRVRSWFLLPFEIAEQHFRLGHPLLFDGPALYITGSHLLPSSITSILEFHSIGLRFGLSSRVLWQQSIATWVLLGSTCFTTLPTTTLFTTFSPNRIPHYYAKEATEAIRPLLGKQYHEERGNFNAAMWDSFHKCQWVKADDVEG</sequence>
<gene>
    <name evidence="1" type="ORF">SNOG_15638</name>
</gene>
<dbReference type="GeneID" id="5982712"/>
<dbReference type="Proteomes" id="UP000001055">
    <property type="component" value="Unassembled WGS sequence"/>
</dbReference>
<name>Q0TY07_PHANO</name>
<dbReference type="VEuPathDB" id="FungiDB:JI435_156380"/>
<organism evidence="1 2">
    <name type="scientific">Phaeosphaeria nodorum (strain SN15 / ATCC MYA-4574 / FGSC 10173)</name>
    <name type="common">Glume blotch fungus</name>
    <name type="synonym">Parastagonospora nodorum</name>
    <dbReference type="NCBI Taxonomy" id="321614"/>
    <lineage>
        <taxon>Eukaryota</taxon>
        <taxon>Fungi</taxon>
        <taxon>Dikarya</taxon>
        <taxon>Ascomycota</taxon>
        <taxon>Pezizomycotina</taxon>
        <taxon>Dothideomycetes</taxon>
        <taxon>Pleosporomycetidae</taxon>
        <taxon>Pleosporales</taxon>
        <taxon>Pleosporineae</taxon>
        <taxon>Phaeosphaeriaceae</taxon>
        <taxon>Parastagonospora</taxon>
    </lineage>
</organism>
<evidence type="ECO:0000313" key="1">
    <source>
        <dbReference type="EMBL" id="EAT77013.1"/>
    </source>
</evidence>
<reference evidence="2" key="1">
    <citation type="journal article" date="2007" name="Plant Cell">
        <title>Dothideomycete-plant interactions illuminated by genome sequencing and EST analysis of the wheat pathogen Stagonospora nodorum.</title>
        <authorList>
            <person name="Hane J.K."/>
            <person name="Lowe R.G."/>
            <person name="Solomon P.S."/>
            <person name="Tan K.C."/>
            <person name="Schoch C.L."/>
            <person name="Spatafora J.W."/>
            <person name="Crous P.W."/>
            <person name="Kodira C."/>
            <person name="Birren B.W."/>
            <person name="Galagan J.E."/>
            <person name="Torriani S.F."/>
            <person name="McDonald B.A."/>
            <person name="Oliver R.P."/>
        </authorList>
    </citation>
    <scope>NUCLEOTIDE SEQUENCE [LARGE SCALE GENOMIC DNA]</scope>
    <source>
        <strain evidence="2">SN15 / ATCC MYA-4574 / FGSC 10173</strain>
    </source>
</reference>
<proteinExistence type="predicted"/>
<dbReference type="RefSeq" id="XP_001805782.1">
    <property type="nucleotide sequence ID" value="XM_001805730.1"/>
</dbReference>
<dbReference type="AlphaFoldDB" id="Q0TY07"/>
<dbReference type="EMBL" id="CH445363">
    <property type="protein sequence ID" value="EAT77013.1"/>
    <property type="molecule type" value="Genomic_DNA"/>
</dbReference>
<protein>
    <submittedName>
        <fullName evidence="1">Uncharacterized protein</fullName>
    </submittedName>
</protein>
<dbReference type="KEGG" id="pno:SNOG_15638"/>
<dbReference type="PANTHER" id="PTHR32100">
    <property type="entry name" value="OMEGA-6 FATTY ACID DESATURASE, CHLOROPLASTIC"/>
    <property type="match status" value="1"/>
</dbReference>
<dbReference type="InterPro" id="IPR012171">
    <property type="entry name" value="Fatty_acid_desaturase"/>
</dbReference>
<dbReference type="InParanoid" id="Q0TY07"/>
<accession>Q0TY07</accession>
<evidence type="ECO:0000313" key="2">
    <source>
        <dbReference type="Proteomes" id="UP000001055"/>
    </source>
</evidence>
<dbReference type="GO" id="GO:0016491">
    <property type="term" value="F:oxidoreductase activity"/>
    <property type="evidence" value="ECO:0007669"/>
    <property type="project" value="InterPro"/>
</dbReference>